<evidence type="ECO:0000313" key="4">
    <source>
        <dbReference type="Proteomes" id="UP000828390"/>
    </source>
</evidence>
<accession>A0A9D4MTU1</accession>
<feature type="region of interest" description="Disordered" evidence="2">
    <location>
        <begin position="1"/>
        <end position="32"/>
    </location>
</feature>
<dbReference type="AlphaFoldDB" id="A0A9D4MTU1"/>
<sequence length="135" mass="15848">MEVDDKKQQKSEDSKSYASEGASPLFPRSPSQETAINVDAFTPYSEQDNTGSDFADFVLLTNEEVLQLDQRLQELSDQARRHKDDHDKWEINVNTRKLKISGRLQALSRRHRDRLELYEKMREYIRSTQSRQSSR</sequence>
<evidence type="ECO:0000256" key="2">
    <source>
        <dbReference type="SAM" id="MobiDB-lite"/>
    </source>
</evidence>
<keyword evidence="1" id="KW-0175">Coiled coil</keyword>
<dbReference type="Proteomes" id="UP000828390">
    <property type="component" value="Unassembled WGS sequence"/>
</dbReference>
<evidence type="ECO:0000256" key="1">
    <source>
        <dbReference type="SAM" id="Coils"/>
    </source>
</evidence>
<comment type="caution">
    <text evidence="3">The sequence shown here is derived from an EMBL/GenBank/DDBJ whole genome shotgun (WGS) entry which is preliminary data.</text>
</comment>
<name>A0A9D4MTU1_DREPO</name>
<feature type="coiled-coil region" evidence="1">
    <location>
        <begin position="58"/>
        <end position="92"/>
    </location>
</feature>
<protein>
    <submittedName>
        <fullName evidence="3">Uncharacterized protein</fullName>
    </submittedName>
</protein>
<reference evidence="3" key="2">
    <citation type="submission" date="2020-11" db="EMBL/GenBank/DDBJ databases">
        <authorList>
            <person name="McCartney M.A."/>
            <person name="Auch B."/>
            <person name="Kono T."/>
            <person name="Mallez S."/>
            <person name="Becker A."/>
            <person name="Gohl D.M."/>
            <person name="Silverstein K.A.T."/>
            <person name="Koren S."/>
            <person name="Bechman K.B."/>
            <person name="Herman A."/>
            <person name="Abrahante J.E."/>
            <person name="Garbe J."/>
        </authorList>
    </citation>
    <scope>NUCLEOTIDE SEQUENCE</scope>
    <source>
        <strain evidence="3">Duluth1</strain>
        <tissue evidence="3">Whole animal</tissue>
    </source>
</reference>
<keyword evidence="4" id="KW-1185">Reference proteome</keyword>
<gene>
    <name evidence="3" type="ORF">DPMN_007159</name>
</gene>
<organism evidence="3 4">
    <name type="scientific">Dreissena polymorpha</name>
    <name type="common">Zebra mussel</name>
    <name type="synonym">Mytilus polymorpha</name>
    <dbReference type="NCBI Taxonomy" id="45954"/>
    <lineage>
        <taxon>Eukaryota</taxon>
        <taxon>Metazoa</taxon>
        <taxon>Spiralia</taxon>
        <taxon>Lophotrochozoa</taxon>
        <taxon>Mollusca</taxon>
        <taxon>Bivalvia</taxon>
        <taxon>Autobranchia</taxon>
        <taxon>Heteroconchia</taxon>
        <taxon>Euheterodonta</taxon>
        <taxon>Imparidentia</taxon>
        <taxon>Neoheterodontei</taxon>
        <taxon>Myida</taxon>
        <taxon>Dreissenoidea</taxon>
        <taxon>Dreissenidae</taxon>
        <taxon>Dreissena</taxon>
    </lineage>
</organism>
<feature type="compositionally biased region" description="Basic and acidic residues" evidence="2">
    <location>
        <begin position="1"/>
        <end position="15"/>
    </location>
</feature>
<proteinExistence type="predicted"/>
<reference evidence="3" key="1">
    <citation type="journal article" date="2019" name="bioRxiv">
        <title>The Genome of the Zebra Mussel, Dreissena polymorpha: A Resource for Invasive Species Research.</title>
        <authorList>
            <person name="McCartney M.A."/>
            <person name="Auch B."/>
            <person name="Kono T."/>
            <person name="Mallez S."/>
            <person name="Zhang Y."/>
            <person name="Obille A."/>
            <person name="Becker A."/>
            <person name="Abrahante J.E."/>
            <person name="Garbe J."/>
            <person name="Badalamenti J.P."/>
            <person name="Herman A."/>
            <person name="Mangelson H."/>
            <person name="Liachko I."/>
            <person name="Sullivan S."/>
            <person name="Sone E.D."/>
            <person name="Koren S."/>
            <person name="Silverstein K.A.T."/>
            <person name="Beckman K.B."/>
            <person name="Gohl D.M."/>
        </authorList>
    </citation>
    <scope>NUCLEOTIDE SEQUENCE</scope>
    <source>
        <strain evidence="3">Duluth1</strain>
        <tissue evidence="3">Whole animal</tissue>
    </source>
</reference>
<evidence type="ECO:0000313" key="3">
    <source>
        <dbReference type="EMBL" id="KAH3883205.1"/>
    </source>
</evidence>
<dbReference type="EMBL" id="JAIWYP010000001">
    <property type="protein sequence ID" value="KAH3883205.1"/>
    <property type="molecule type" value="Genomic_DNA"/>
</dbReference>